<evidence type="ECO:0000256" key="5">
    <source>
        <dbReference type="ARBA" id="ARBA00023014"/>
    </source>
</evidence>
<comment type="function">
    <text evidence="6">Component of a complex that catalyzes the oxidation of glycolate to glyoxylate.</text>
</comment>
<evidence type="ECO:0000313" key="9">
    <source>
        <dbReference type="Proteomes" id="UP001302329"/>
    </source>
</evidence>
<keyword evidence="4 6" id="KW-0408">Iron</keyword>
<feature type="domain" description="4Fe-4S ferredoxin-type" evidence="7">
    <location>
        <begin position="18"/>
        <end position="48"/>
    </location>
</feature>
<evidence type="ECO:0000256" key="4">
    <source>
        <dbReference type="ARBA" id="ARBA00023004"/>
    </source>
</evidence>
<dbReference type="PANTHER" id="PTHR32479">
    <property type="entry name" value="GLYCOLATE OXIDASE IRON-SULFUR SUBUNIT"/>
    <property type="match status" value="1"/>
</dbReference>
<keyword evidence="6" id="KW-0249">Electron transport</keyword>
<comment type="caution">
    <text evidence="8">The sequence shown here is derived from an EMBL/GenBank/DDBJ whole genome shotgun (WGS) entry which is preliminary data.</text>
</comment>
<proteinExistence type="predicted"/>
<dbReference type="Pfam" id="PF13183">
    <property type="entry name" value="Fer4_8"/>
    <property type="match status" value="1"/>
</dbReference>
<keyword evidence="9" id="KW-1185">Reference proteome</keyword>
<dbReference type="Gene3D" id="1.10.1060.10">
    <property type="entry name" value="Alpha-helical ferredoxin"/>
    <property type="match status" value="1"/>
</dbReference>
<dbReference type="PROSITE" id="PS51379">
    <property type="entry name" value="4FE4S_FER_2"/>
    <property type="match status" value="2"/>
</dbReference>
<dbReference type="InterPro" id="IPR017896">
    <property type="entry name" value="4Fe4S_Fe-S-bd"/>
</dbReference>
<organism evidence="8 9">
    <name type="scientific">Cyanobium gracile UHCC 0281</name>
    <dbReference type="NCBI Taxonomy" id="3110309"/>
    <lineage>
        <taxon>Bacteria</taxon>
        <taxon>Bacillati</taxon>
        <taxon>Cyanobacteriota</taxon>
        <taxon>Cyanophyceae</taxon>
        <taxon>Synechococcales</taxon>
        <taxon>Prochlorococcaceae</taxon>
        <taxon>Cyanobium</taxon>
    </lineage>
</organism>
<dbReference type="InterPro" id="IPR009051">
    <property type="entry name" value="Helical_ferredxn"/>
</dbReference>
<evidence type="ECO:0000256" key="6">
    <source>
        <dbReference type="PIRNR" id="PIRNR000139"/>
    </source>
</evidence>
<accession>A0ABU5SU71</accession>
<evidence type="ECO:0000259" key="7">
    <source>
        <dbReference type="PROSITE" id="PS51379"/>
    </source>
</evidence>
<sequence length="457" mass="48254">MSLPSIAASGSPGAAAPGAGFIAADPCVHCGFCLPTCASYRVLATEMDSPRGRIHALKAIDAGELVLDATVAKHFDSCLGCFACVTACPAGVRYDQLIETMRPRLNAPELRSPAQRVFRRLIFALLPYPQRLRALLAPLRAYAGTPLQALARRSGLTRLFGPQVAAMEKLLPPLPEQAFRDDWPVLVPARGPRRRRVGLVLGCVQRVFEPGVNAAAIRVLAANGIEVVIPPDQGCCGAMTHHQGELAQTRELATALMSSFEAVIGPGKAAGPEPLEALLVAASGCGHTMKSYGEILGSRHPLLGRVADIQEFLDEVGLSDSFQAALRPLPHGDGTAASAERPLELAYHDACHQLHGQGLAAQPRRLLGRIPHVRIREATEAGVCCGSAGIYNLMQPEEAAELGRIKAADLSGTGAALAVSANIGCTLQIRQAMEGQARPLPVLHPIELLDRSYGGPA</sequence>
<dbReference type="Proteomes" id="UP001302329">
    <property type="component" value="Unassembled WGS sequence"/>
</dbReference>
<keyword evidence="1 6" id="KW-0004">4Fe-4S</keyword>
<feature type="domain" description="4Fe-4S ferredoxin-type" evidence="7">
    <location>
        <begin position="69"/>
        <end position="100"/>
    </location>
</feature>
<dbReference type="InterPro" id="IPR004017">
    <property type="entry name" value="Cys_rich_dom"/>
</dbReference>
<keyword evidence="5 6" id="KW-0411">Iron-sulfur</keyword>
<dbReference type="PIRSF" id="PIRSF000139">
    <property type="entry name" value="Glc_ox_4Fe-4S"/>
    <property type="match status" value="1"/>
</dbReference>
<name>A0ABU5SU71_9CYAN</name>
<gene>
    <name evidence="8" type="ORF">VB739_05825</name>
</gene>
<dbReference type="PROSITE" id="PS00198">
    <property type="entry name" value="4FE4S_FER_1"/>
    <property type="match status" value="1"/>
</dbReference>
<comment type="catalytic activity">
    <reaction evidence="6">
        <text>(R)-lactate + A = pyruvate + AH2</text>
        <dbReference type="Rhea" id="RHEA:15089"/>
        <dbReference type="ChEBI" id="CHEBI:13193"/>
        <dbReference type="ChEBI" id="CHEBI:15361"/>
        <dbReference type="ChEBI" id="CHEBI:16004"/>
        <dbReference type="ChEBI" id="CHEBI:17499"/>
    </reaction>
</comment>
<dbReference type="PANTHER" id="PTHR32479:SF17">
    <property type="entry name" value="GLYCOLATE OXIDASE IRON-SULFUR SUBUNIT"/>
    <property type="match status" value="1"/>
</dbReference>
<evidence type="ECO:0000256" key="3">
    <source>
        <dbReference type="ARBA" id="ARBA00022737"/>
    </source>
</evidence>
<dbReference type="EC" id="1.1.99.14" evidence="6"/>
<keyword evidence="6" id="KW-0813">Transport</keyword>
<dbReference type="EMBL" id="JAYGHY010000012">
    <property type="protein sequence ID" value="MEA5442066.1"/>
    <property type="molecule type" value="Genomic_DNA"/>
</dbReference>
<comment type="catalytic activity">
    <reaction evidence="6">
        <text>glycolate + A = glyoxylate + AH2</text>
        <dbReference type="Rhea" id="RHEA:21264"/>
        <dbReference type="ChEBI" id="CHEBI:13193"/>
        <dbReference type="ChEBI" id="CHEBI:17499"/>
        <dbReference type="ChEBI" id="CHEBI:29805"/>
        <dbReference type="ChEBI" id="CHEBI:36655"/>
        <dbReference type="EC" id="1.1.99.14"/>
    </reaction>
</comment>
<protein>
    <recommendedName>
        <fullName evidence="6">Glycolate oxidase iron-sulfur subunit</fullName>
        <ecNumber evidence="6">1.1.99.14</ecNumber>
    </recommendedName>
</protein>
<evidence type="ECO:0000256" key="1">
    <source>
        <dbReference type="ARBA" id="ARBA00022485"/>
    </source>
</evidence>
<dbReference type="SUPFAM" id="SSF54862">
    <property type="entry name" value="4Fe-4S ferredoxins"/>
    <property type="match status" value="1"/>
</dbReference>
<keyword evidence="3" id="KW-0677">Repeat</keyword>
<dbReference type="InterPro" id="IPR012257">
    <property type="entry name" value="Glc_ox_4Fe-4S"/>
</dbReference>
<comment type="cofactor">
    <cofactor evidence="6">
        <name>[4Fe-4S] cluster</name>
        <dbReference type="ChEBI" id="CHEBI:49883"/>
    </cofactor>
    <text evidence="6">Binds 2 [4Fe-4S] clusters.</text>
</comment>
<dbReference type="RefSeq" id="WP_323356159.1">
    <property type="nucleotide sequence ID" value="NZ_JAYGHY010000012.1"/>
</dbReference>
<evidence type="ECO:0000256" key="2">
    <source>
        <dbReference type="ARBA" id="ARBA00022723"/>
    </source>
</evidence>
<evidence type="ECO:0000313" key="8">
    <source>
        <dbReference type="EMBL" id="MEA5442066.1"/>
    </source>
</evidence>
<keyword evidence="2 6" id="KW-0479">Metal-binding</keyword>
<reference evidence="8 9" key="1">
    <citation type="submission" date="2023-12" db="EMBL/GenBank/DDBJ databases">
        <title>Baltic Sea Cyanobacteria.</title>
        <authorList>
            <person name="Delbaje E."/>
            <person name="Fewer D.P."/>
            <person name="Shishido T.K."/>
        </authorList>
    </citation>
    <scope>NUCLEOTIDE SEQUENCE [LARGE SCALE GENOMIC DNA]</scope>
    <source>
        <strain evidence="8 9">UHCC 0281</strain>
    </source>
</reference>
<dbReference type="Pfam" id="PF02754">
    <property type="entry name" value="CCG"/>
    <property type="match status" value="2"/>
</dbReference>
<dbReference type="InterPro" id="IPR017900">
    <property type="entry name" value="4Fe4S_Fe_S_CS"/>
</dbReference>